<evidence type="ECO:0000256" key="4">
    <source>
        <dbReference type="SAM" id="Phobius"/>
    </source>
</evidence>
<evidence type="ECO:0000313" key="7">
    <source>
        <dbReference type="Proteomes" id="UP000727407"/>
    </source>
</evidence>
<dbReference type="InterPro" id="IPR036179">
    <property type="entry name" value="Ig-like_dom_sf"/>
</dbReference>
<keyword evidence="3 4" id="KW-0472">Membrane</keyword>
<name>A0A8J4TE49_CLAMG</name>
<evidence type="ECO:0000256" key="1">
    <source>
        <dbReference type="ARBA" id="ARBA00004370"/>
    </source>
</evidence>
<dbReference type="GO" id="GO:0005886">
    <property type="term" value="C:plasma membrane"/>
    <property type="evidence" value="ECO:0007669"/>
    <property type="project" value="TreeGrafter"/>
</dbReference>
<dbReference type="EMBL" id="QNUK01000429">
    <property type="protein sequence ID" value="KAF5893530.1"/>
    <property type="molecule type" value="Genomic_DNA"/>
</dbReference>
<dbReference type="Gene3D" id="2.60.40.10">
    <property type="entry name" value="Immunoglobulins"/>
    <property type="match status" value="1"/>
</dbReference>
<organism evidence="6 7">
    <name type="scientific">Clarias magur</name>
    <name type="common">Asian catfish</name>
    <name type="synonym">Macropteronotus magur</name>
    <dbReference type="NCBI Taxonomy" id="1594786"/>
    <lineage>
        <taxon>Eukaryota</taxon>
        <taxon>Metazoa</taxon>
        <taxon>Chordata</taxon>
        <taxon>Craniata</taxon>
        <taxon>Vertebrata</taxon>
        <taxon>Euteleostomi</taxon>
        <taxon>Actinopterygii</taxon>
        <taxon>Neopterygii</taxon>
        <taxon>Teleostei</taxon>
        <taxon>Ostariophysi</taxon>
        <taxon>Siluriformes</taxon>
        <taxon>Clariidae</taxon>
        <taxon>Clarias</taxon>
    </lineage>
</organism>
<gene>
    <name evidence="6" type="ORF">DAT39_016768</name>
</gene>
<comment type="caution">
    <text evidence="6">The sequence shown here is derived from an EMBL/GenBank/DDBJ whole genome shotgun (WGS) entry which is preliminary data.</text>
</comment>
<feature type="domain" description="Immunoglobulin" evidence="5">
    <location>
        <begin position="5"/>
        <end position="106"/>
    </location>
</feature>
<dbReference type="InterPro" id="IPR003599">
    <property type="entry name" value="Ig_sub"/>
</dbReference>
<dbReference type="Proteomes" id="UP000727407">
    <property type="component" value="Unassembled WGS sequence"/>
</dbReference>
<keyword evidence="7" id="KW-1185">Reference proteome</keyword>
<protein>
    <submittedName>
        <fullName evidence="6">CMRF35-like molecule 4 isoform X3</fullName>
    </submittedName>
</protein>
<dbReference type="InterPro" id="IPR013106">
    <property type="entry name" value="Ig_V-set"/>
</dbReference>
<dbReference type="SUPFAM" id="SSF48726">
    <property type="entry name" value="Immunoglobulin"/>
    <property type="match status" value="1"/>
</dbReference>
<evidence type="ECO:0000256" key="2">
    <source>
        <dbReference type="ARBA" id="ARBA00022692"/>
    </source>
</evidence>
<dbReference type="GO" id="GO:0004888">
    <property type="term" value="F:transmembrane signaling receptor activity"/>
    <property type="evidence" value="ECO:0007669"/>
    <property type="project" value="TreeGrafter"/>
</dbReference>
<evidence type="ECO:0000313" key="6">
    <source>
        <dbReference type="EMBL" id="KAF5893530.1"/>
    </source>
</evidence>
<dbReference type="Pfam" id="PF07686">
    <property type="entry name" value="V-set"/>
    <property type="match status" value="1"/>
</dbReference>
<proteinExistence type="predicted"/>
<sequence>GTDAVTTVTGYRGRSVQIKCPYTSGFEEHNKYLCRGGCPYWPGSKDIPVQSGSPAKGSRFSLYDDTTAKVFTVTITDLRPEDGGTYWCAIERTGCNVYTEILLMVNEDDLAIITHPTSTQVRGLSLHAENTHSAIDVPCISGYVMISIGGVLFAIAVVIGIYSKINYQGVPTTTIVSKSTYTNSSEHAGKTNLTKGMPGYIIIGAGAALFAVAVITAIYCKRNRRGSETVAQTTK</sequence>
<feature type="transmembrane region" description="Helical" evidence="4">
    <location>
        <begin position="140"/>
        <end position="162"/>
    </location>
</feature>
<dbReference type="PANTHER" id="PTHR11860:SF118">
    <property type="entry name" value="CMRF35-LIKE MOLECULE 3-RELATED"/>
    <property type="match status" value="1"/>
</dbReference>
<dbReference type="CDD" id="cd05716">
    <property type="entry name" value="IgV_pIgR_like"/>
    <property type="match status" value="1"/>
</dbReference>
<evidence type="ECO:0000256" key="3">
    <source>
        <dbReference type="ARBA" id="ARBA00023136"/>
    </source>
</evidence>
<evidence type="ECO:0000259" key="5">
    <source>
        <dbReference type="SMART" id="SM00409"/>
    </source>
</evidence>
<dbReference type="SMART" id="SM00409">
    <property type="entry name" value="IG"/>
    <property type="match status" value="1"/>
</dbReference>
<dbReference type="OrthoDB" id="8920197at2759"/>
<keyword evidence="2 4" id="KW-0812">Transmembrane</keyword>
<feature type="transmembrane region" description="Helical" evidence="4">
    <location>
        <begin position="200"/>
        <end position="220"/>
    </location>
</feature>
<dbReference type="PANTHER" id="PTHR11860">
    <property type="entry name" value="POLYMERIC-IMMUNOGLOBULIN RECEPTOR"/>
    <property type="match status" value="1"/>
</dbReference>
<feature type="non-terminal residue" evidence="6">
    <location>
        <position position="1"/>
    </location>
</feature>
<reference evidence="6" key="1">
    <citation type="submission" date="2020-07" db="EMBL/GenBank/DDBJ databases">
        <title>Clarias magur genome sequencing, assembly and annotation.</title>
        <authorList>
            <person name="Kushwaha B."/>
            <person name="Kumar R."/>
            <person name="Das P."/>
            <person name="Joshi C.G."/>
            <person name="Kumar D."/>
            <person name="Nagpure N.S."/>
            <person name="Pandey M."/>
            <person name="Agarwal S."/>
            <person name="Srivastava S."/>
            <person name="Singh M."/>
            <person name="Sahoo L."/>
            <person name="Jayasankar P."/>
            <person name="Meher P.K."/>
            <person name="Koringa P.G."/>
            <person name="Iquebal M.A."/>
            <person name="Das S.P."/>
            <person name="Bit A."/>
            <person name="Patnaik S."/>
            <person name="Patel N."/>
            <person name="Shah T.M."/>
            <person name="Hinsu A."/>
            <person name="Jena J.K."/>
        </authorList>
    </citation>
    <scope>NUCLEOTIDE SEQUENCE</scope>
    <source>
        <strain evidence="6">CIFAMagur01</strain>
        <tissue evidence="6">Testis</tissue>
    </source>
</reference>
<accession>A0A8J4TE49</accession>
<keyword evidence="4" id="KW-1133">Transmembrane helix</keyword>
<feature type="non-terminal residue" evidence="6">
    <location>
        <position position="235"/>
    </location>
</feature>
<dbReference type="InterPro" id="IPR050671">
    <property type="entry name" value="CD300_family_receptors"/>
</dbReference>
<dbReference type="AlphaFoldDB" id="A0A8J4TE49"/>
<dbReference type="InterPro" id="IPR013783">
    <property type="entry name" value="Ig-like_fold"/>
</dbReference>
<comment type="subcellular location">
    <subcellularLocation>
        <location evidence="1">Membrane</location>
    </subcellularLocation>
</comment>